<dbReference type="AlphaFoldDB" id="A0A6A3YBS4"/>
<dbReference type="Proteomes" id="UP000433483">
    <property type="component" value="Unassembled WGS sequence"/>
</dbReference>
<accession>A0A6A3YBS4</accession>
<dbReference type="OrthoDB" id="10364391at2759"/>
<reference evidence="1 2" key="1">
    <citation type="submission" date="2018-08" db="EMBL/GenBank/DDBJ databases">
        <title>Genomic investigation of the strawberry pathogen Phytophthora fragariae indicates pathogenicity is determined by transcriptional variation in three key races.</title>
        <authorList>
            <person name="Adams T.M."/>
            <person name="Armitage A.D."/>
            <person name="Sobczyk M.K."/>
            <person name="Bates H.J."/>
            <person name="Dunwell J.M."/>
            <person name="Nellist C.F."/>
            <person name="Harrison R.J."/>
        </authorList>
    </citation>
    <scope>NUCLEOTIDE SEQUENCE [LARGE SCALE GENOMIC DNA]</scope>
    <source>
        <strain evidence="1 2">NOV-27</strain>
    </source>
</reference>
<protein>
    <submittedName>
        <fullName evidence="1">Uncharacterized protein</fullName>
    </submittedName>
</protein>
<sequence>MPRSRAARLRASRTPDDAELNVMQLAPAEPSPYVYVPSAPETSAYTFDKIMASVSGTTATSSKSTKLA</sequence>
<organism evidence="1 2">
    <name type="scientific">Phytophthora fragariae</name>
    <dbReference type="NCBI Taxonomy" id="53985"/>
    <lineage>
        <taxon>Eukaryota</taxon>
        <taxon>Sar</taxon>
        <taxon>Stramenopiles</taxon>
        <taxon>Oomycota</taxon>
        <taxon>Peronosporomycetes</taxon>
        <taxon>Peronosporales</taxon>
        <taxon>Peronosporaceae</taxon>
        <taxon>Phytophthora</taxon>
    </lineage>
</organism>
<dbReference type="EMBL" id="QXGB01000428">
    <property type="protein sequence ID" value="KAE9215343.1"/>
    <property type="molecule type" value="Genomic_DNA"/>
</dbReference>
<name>A0A6A3YBS4_9STRA</name>
<gene>
    <name evidence="1" type="ORF">PF005_g9477</name>
</gene>
<evidence type="ECO:0000313" key="2">
    <source>
        <dbReference type="Proteomes" id="UP000433483"/>
    </source>
</evidence>
<evidence type="ECO:0000313" key="1">
    <source>
        <dbReference type="EMBL" id="KAE9215343.1"/>
    </source>
</evidence>
<proteinExistence type="predicted"/>
<keyword evidence="2" id="KW-1185">Reference proteome</keyword>
<comment type="caution">
    <text evidence="1">The sequence shown here is derived from an EMBL/GenBank/DDBJ whole genome shotgun (WGS) entry which is preliminary data.</text>
</comment>